<dbReference type="EMBL" id="MU001492">
    <property type="protein sequence ID" value="KAF2452192.1"/>
    <property type="molecule type" value="Genomic_DNA"/>
</dbReference>
<dbReference type="Proteomes" id="UP000799764">
    <property type="component" value="Unassembled WGS sequence"/>
</dbReference>
<name>A0A9P4PXS0_9PLEO</name>
<reference evidence="1" key="1">
    <citation type="journal article" date="2020" name="Stud. Mycol.">
        <title>101 Dothideomycetes genomes: a test case for predicting lifestyles and emergence of pathogens.</title>
        <authorList>
            <person name="Haridas S."/>
            <person name="Albert R."/>
            <person name="Binder M."/>
            <person name="Bloem J."/>
            <person name="Labutti K."/>
            <person name="Salamov A."/>
            <person name="Andreopoulos B."/>
            <person name="Baker S."/>
            <person name="Barry K."/>
            <person name="Bills G."/>
            <person name="Bluhm B."/>
            <person name="Cannon C."/>
            <person name="Castanera R."/>
            <person name="Culley D."/>
            <person name="Daum C."/>
            <person name="Ezra D."/>
            <person name="Gonzalez J."/>
            <person name="Henrissat B."/>
            <person name="Kuo A."/>
            <person name="Liang C."/>
            <person name="Lipzen A."/>
            <person name="Lutzoni F."/>
            <person name="Magnuson J."/>
            <person name="Mondo S."/>
            <person name="Nolan M."/>
            <person name="Ohm R."/>
            <person name="Pangilinan J."/>
            <person name="Park H.-J."/>
            <person name="Ramirez L."/>
            <person name="Alfaro M."/>
            <person name="Sun H."/>
            <person name="Tritt A."/>
            <person name="Yoshinaga Y."/>
            <person name="Zwiers L.-H."/>
            <person name="Turgeon B."/>
            <person name="Goodwin S."/>
            <person name="Spatafora J."/>
            <person name="Crous P."/>
            <person name="Grigoriev I."/>
        </authorList>
    </citation>
    <scope>NUCLEOTIDE SEQUENCE</scope>
    <source>
        <strain evidence="1">CBS 690.94</strain>
    </source>
</reference>
<keyword evidence="2" id="KW-1185">Reference proteome</keyword>
<proteinExistence type="predicted"/>
<evidence type="ECO:0000313" key="2">
    <source>
        <dbReference type="Proteomes" id="UP000799764"/>
    </source>
</evidence>
<gene>
    <name evidence="1" type="ORF">P171DRAFT_21042</name>
</gene>
<comment type="caution">
    <text evidence="1">The sequence shown here is derived from an EMBL/GenBank/DDBJ whole genome shotgun (WGS) entry which is preliminary data.</text>
</comment>
<sequence>MCSPQHFFACATRAIDLPIVLGKKLRSRHSRGRASQSAVQRQQQSLLCFAQAKFGISCTETVVENSYWTNMMSTQYICITPLRMVMNPEGLGSPPSESRLRTAKITSSPSQPYRQVSISLDCISQNSCLENIASMSGAISAERCGSLLSYADCRS</sequence>
<protein>
    <submittedName>
        <fullName evidence="1">Uncharacterized protein</fullName>
    </submittedName>
</protein>
<dbReference type="AlphaFoldDB" id="A0A9P4PXS0"/>
<organism evidence="1 2">
    <name type="scientific">Karstenula rhodostoma CBS 690.94</name>
    <dbReference type="NCBI Taxonomy" id="1392251"/>
    <lineage>
        <taxon>Eukaryota</taxon>
        <taxon>Fungi</taxon>
        <taxon>Dikarya</taxon>
        <taxon>Ascomycota</taxon>
        <taxon>Pezizomycotina</taxon>
        <taxon>Dothideomycetes</taxon>
        <taxon>Pleosporomycetidae</taxon>
        <taxon>Pleosporales</taxon>
        <taxon>Massarineae</taxon>
        <taxon>Didymosphaeriaceae</taxon>
        <taxon>Karstenula</taxon>
    </lineage>
</organism>
<accession>A0A9P4PXS0</accession>
<evidence type="ECO:0000313" key="1">
    <source>
        <dbReference type="EMBL" id="KAF2452192.1"/>
    </source>
</evidence>